<reference evidence="4 5" key="1">
    <citation type="submission" date="2016-05" db="EMBL/GenBank/DDBJ databases">
        <title>Comparative analysis of secretome profiles of manganese(II)-oxidizing ascomycete fungi.</title>
        <authorList>
            <consortium name="DOE Joint Genome Institute"/>
            <person name="Zeiner C.A."/>
            <person name="Purvine S.O."/>
            <person name="Zink E.M."/>
            <person name="Wu S."/>
            <person name="Pasa-Tolic L."/>
            <person name="Chaput D.L."/>
            <person name="Haridas S."/>
            <person name="Grigoriev I.V."/>
            <person name="Santelli C.M."/>
            <person name="Hansel C.M."/>
        </authorList>
    </citation>
    <scope>NUCLEOTIDE SEQUENCE [LARGE SCALE GENOMIC DNA]</scope>
    <source>
        <strain evidence="4 5">SRC1lrK2f</strain>
    </source>
</reference>
<dbReference type="InterPro" id="IPR020904">
    <property type="entry name" value="Sc_DH/Rdtase_CS"/>
</dbReference>
<keyword evidence="5" id="KW-1185">Reference proteome</keyword>
<dbReference type="EMBL" id="KV441476">
    <property type="protein sequence ID" value="OAG21618.1"/>
    <property type="molecule type" value="Genomic_DNA"/>
</dbReference>
<evidence type="ECO:0000256" key="1">
    <source>
        <dbReference type="ARBA" id="ARBA00006484"/>
    </source>
</evidence>
<dbReference type="InterPro" id="IPR036291">
    <property type="entry name" value="NAD(P)-bd_dom_sf"/>
</dbReference>
<evidence type="ECO:0000256" key="3">
    <source>
        <dbReference type="ARBA" id="ARBA00023002"/>
    </source>
</evidence>
<proteinExistence type="inferred from homology"/>
<dbReference type="GO" id="GO:0016491">
    <property type="term" value="F:oxidoreductase activity"/>
    <property type="evidence" value="ECO:0007669"/>
    <property type="project" value="UniProtKB-KW"/>
</dbReference>
<dbReference type="OMA" id="YYYGSRV"/>
<evidence type="ECO:0000256" key="2">
    <source>
        <dbReference type="ARBA" id="ARBA00022857"/>
    </source>
</evidence>
<dbReference type="RefSeq" id="XP_018387039.1">
    <property type="nucleotide sequence ID" value="XM_018527176.1"/>
</dbReference>
<dbReference type="InterPro" id="IPR002347">
    <property type="entry name" value="SDR_fam"/>
</dbReference>
<dbReference type="Gene3D" id="3.40.50.720">
    <property type="entry name" value="NAD(P)-binding Rossmann-like Domain"/>
    <property type="match status" value="1"/>
</dbReference>
<dbReference type="GeneID" id="29112770"/>
<organism evidence="4 5">
    <name type="scientific">Alternaria alternata</name>
    <name type="common">Alternaria rot fungus</name>
    <name type="synonym">Torula alternata</name>
    <dbReference type="NCBI Taxonomy" id="5599"/>
    <lineage>
        <taxon>Eukaryota</taxon>
        <taxon>Fungi</taxon>
        <taxon>Dikarya</taxon>
        <taxon>Ascomycota</taxon>
        <taxon>Pezizomycotina</taxon>
        <taxon>Dothideomycetes</taxon>
        <taxon>Pleosporomycetidae</taxon>
        <taxon>Pleosporales</taxon>
        <taxon>Pleosporineae</taxon>
        <taxon>Pleosporaceae</taxon>
        <taxon>Alternaria</taxon>
        <taxon>Alternaria sect. Alternaria</taxon>
        <taxon>Alternaria alternata complex</taxon>
    </lineage>
</organism>
<name>A0A177DQH4_ALTAL</name>
<dbReference type="KEGG" id="aalt:CC77DRAFT_1039847"/>
<dbReference type="PANTHER" id="PTHR43180:SF31">
    <property type="entry name" value="CHAIN DEHYDROGENASE_REDUCTASE, PUTATIVE (AFU_ORTHOLOGUE AFUA_2G16570)-RELATED"/>
    <property type="match status" value="1"/>
</dbReference>
<accession>A0A177DQH4</accession>
<comment type="similarity">
    <text evidence="1">Belongs to the short-chain dehydrogenases/reductases (SDR) family.</text>
</comment>
<keyword evidence="2" id="KW-0521">NADP</keyword>
<dbReference type="PANTHER" id="PTHR43180">
    <property type="entry name" value="3-OXOACYL-(ACYL-CARRIER-PROTEIN) REDUCTASE (AFU_ORTHOLOGUE AFUA_6G11210)"/>
    <property type="match status" value="1"/>
</dbReference>
<dbReference type="SUPFAM" id="SSF51735">
    <property type="entry name" value="NAD(P)-binding Rossmann-fold domains"/>
    <property type="match status" value="1"/>
</dbReference>
<gene>
    <name evidence="4" type="ORF">CC77DRAFT_1039847</name>
</gene>
<dbReference type="Pfam" id="PF00106">
    <property type="entry name" value="adh_short"/>
    <property type="match status" value="1"/>
</dbReference>
<evidence type="ECO:0000313" key="4">
    <source>
        <dbReference type="EMBL" id="OAG21618.1"/>
    </source>
</evidence>
<keyword evidence="3" id="KW-0560">Oxidoreductase</keyword>
<dbReference type="VEuPathDB" id="FungiDB:CC77DRAFT_1039847"/>
<dbReference type="PROSITE" id="PS00061">
    <property type="entry name" value="ADH_SHORT"/>
    <property type="match status" value="1"/>
</dbReference>
<dbReference type="Proteomes" id="UP000077248">
    <property type="component" value="Unassembled WGS sequence"/>
</dbReference>
<evidence type="ECO:0000313" key="5">
    <source>
        <dbReference type="Proteomes" id="UP000077248"/>
    </source>
</evidence>
<dbReference type="PRINTS" id="PR00081">
    <property type="entry name" value="GDHRDH"/>
</dbReference>
<dbReference type="AlphaFoldDB" id="A0A177DQH4"/>
<sequence>MPGSSPAKPVDCTIDFDASHLVGKTAVVTGGGNGLGEAYVRALVNSGLKVCFGDRDAHRGEQLASELKDCRFVHCDVTNWDNQLRLFSEAASLSSSGKIDYVVANAGIIHADDVFTFEGPNQTPKKPNLDIIDVNLNGALYTSKLAMHYFMTQNGTSPNSSQTDTCLILIGSGAAYLDCPRGPQYSASKYAMRGIMHSLRRTAYYYGSRINMISPWYVRTKILTDDDFDAVEKAGVQLATTEDAGQCLLRILSDGSINGRSLFISARKWAPRGYIDLDLDEYPGNDLLEEIQADQVKFAPVEAGLFV</sequence>
<protein>
    <submittedName>
        <fullName evidence="4">NAD(P)-binding protein</fullName>
    </submittedName>
</protein>